<gene>
    <name evidence="2" type="ORF">METZ01_LOCUS39653</name>
</gene>
<reference evidence="2" key="1">
    <citation type="submission" date="2018-05" db="EMBL/GenBank/DDBJ databases">
        <authorList>
            <person name="Lanie J.A."/>
            <person name="Ng W.-L."/>
            <person name="Kazmierczak K.M."/>
            <person name="Andrzejewski T.M."/>
            <person name="Davidsen T.M."/>
            <person name="Wayne K.J."/>
            <person name="Tettelin H."/>
            <person name="Glass J.I."/>
            <person name="Rusch D."/>
            <person name="Podicherti R."/>
            <person name="Tsui H.-C.T."/>
            <person name="Winkler M.E."/>
        </authorList>
    </citation>
    <scope>NUCLEOTIDE SEQUENCE</scope>
</reference>
<name>A0A381R7M3_9ZZZZ</name>
<evidence type="ECO:0000313" key="2">
    <source>
        <dbReference type="EMBL" id="SUZ86799.1"/>
    </source>
</evidence>
<organism evidence="2">
    <name type="scientific">marine metagenome</name>
    <dbReference type="NCBI Taxonomy" id="408172"/>
    <lineage>
        <taxon>unclassified sequences</taxon>
        <taxon>metagenomes</taxon>
        <taxon>ecological metagenomes</taxon>
    </lineage>
</organism>
<accession>A0A381R7M3</accession>
<evidence type="ECO:0000256" key="1">
    <source>
        <dbReference type="SAM" id="MobiDB-lite"/>
    </source>
</evidence>
<sequence length="31" mass="3203">MHQSDPTVKVISLGKADGAPTPPQIVGTDEI</sequence>
<feature type="region of interest" description="Disordered" evidence="1">
    <location>
        <begin position="1"/>
        <end position="31"/>
    </location>
</feature>
<dbReference type="EMBL" id="UINC01001700">
    <property type="protein sequence ID" value="SUZ86799.1"/>
    <property type="molecule type" value="Genomic_DNA"/>
</dbReference>
<protein>
    <submittedName>
        <fullName evidence="2">Uncharacterized protein</fullName>
    </submittedName>
</protein>
<proteinExistence type="predicted"/>
<dbReference type="AlphaFoldDB" id="A0A381R7M3"/>